<proteinExistence type="predicted"/>
<keyword evidence="6" id="KW-1185">Reference proteome</keyword>
<gene>
    <name evidence="5" type="ORF">CX676_14930</name>
</gene>
<evidence type="ECO:0000313" key="6">
    <source>
        <dbReference type="Proteomes" id="UP000234530"/>
    </source>
</evidence>
<dbReference type="NCBIfam" id="NF037995">
    <property type="entry name" value="TRAP_S1"/>
    <property type="match status" value="1"/>
</dbReference>
<dbReference type="InterPro" id="IPR038404">
    <property type="entry name" value="TRAP_DctP_sf"/>
</dbReference>
<dbReference type="PANTHER" id="PTHR33376">
    <property type="match status" value="1"/>
</dbReference>
<dbReference type="KEGG" id="pzh:CX676_14930"/>
<protein>
    <recommendedName>
        <fullName evidence="7">C4-dicarboxylate ABC transporter substrate-binding protein</fullName>
    </recommendedName>
</protein>
<name>A0A2H5F164_9RHOB</name>
<dbReference type="Gene3D" id="3.40.190.170">
    <property type="entry name" value="Bacterial extracellular solute-binding protein, family 7"/>
    <property type="match status" value="1"/>
</dbReference>
<dbReference type="OrthoDB" id="7822595at2"/>
<dbReference type="CDD" id="cd13603">
    <property type="entry name" value="PBP2_TRAP_Siap_TeaA_like"/>
    <property type="match status" value="1"/>
</dbReference>
<organism evidence="5 6">
    <name type="scientific">Paracoccus zhejiangensis</name>
    <dbReference type="NCBI Taxonomy" id="1077935"/>
    <lineage>
        <taxon>Bacteria</taxon>
        <taxon>Pseudomonadati</taxon>
        <taxon>Pseudomonadota</taxon>
        <taxon>Alphaproteobacteria</taxon>
        <taxon>Rhodobacterales</taxon>
        <taxon>Paracoccaceae</taxon>
        <taxon>Paracoccus</taxon>
    </lineage>
</organism>
<feature type="chain" id="PRO_5014160690" description="C4-dicarboxylate ABC transporter substrate-binding protein" evidence="4">
    <location>
        <begin position="25"/>
        <end position="326"/>
    </location>
</feature>
<comment type="subcellular location">
    <subcellularLocation>
        <location evidence="1">Periplasm</location>
    </subcellularLocation>
</comment>
<keyword evidence="3" id="KW-0574">Periplasm</keyword>
<evidence type="ECO:0008006" key="7">
    <source>
        <dbReference type="Google" id="ProtNLM"/>
    </source>
</evidence>
<evidence type="ECO:0000256" key="4">
    <source>
        <dbReference type="SAM" id="SignalP"/>
    </source>
</evidence>
<dbReference type="EMBL" id="CP025430">
    <property type="protein sequence ID" value="AUH65298.1"/>
    <property type="molecule type" value="Genomic_DNA"/>
</dbReference>
<evidence type="ECO:0000256" key="2">
    <source>
        <dbReference type="ARBA" id="ARBA00022729"/>
    </source>
</evidence>
<dbReference type="RefSeq" id="WP_101753321.1">
    <property type="nucleotide sequence ID" value="NZ_CP025430.1"/>
</dbReference>
<dbReference type="PANTHER" id="PTHR33376:SF4">
    <property type="entry name" value="SIALIC ACID-BINDING PERIPLASMIC PROTEIN SIAP"/>
    <property type="match status" value="1"/>
</dbReference>
<dbReference type="AlphaFoldDB" id="A0A2H5F164"/>
<reference evidence="5 6" key="1">
    <citation type="journal article" date="2013" name="Antonie Van Leeuwenhoek">
        <title>Paracoccus zhejiangensis sp. nov., isolated from activated sludge in wastewater-treatment system.</title>
        <authorList>
            <person name="Wu Z.G."/>
            <person name="Zhang D.F."/>
            <person name="Liu Y.L."/>
            <person name="Wang F."/>
            <person name="Jiang X."/>
            <person name="Li C."/>
            <person name="Li S.P."/>
            <person name="Hong Q."/>
            <person name="Li W.J."/>
        </authorList>
    </citation>
    <scope>NUCLEOTIDE SEQUENCE [LARGE SCALE GENOMIC DNA]</scope>
    <source>
        <strain evidence="5 6">J6</strain>
    </source>
</reference>
<dbReference type="GO" id="GO:0055085">
    <property type="term" value="P:transmembrane transport"/>
    <property type="evidence" value="ECO:0007669"/>
    <property type="project" value="InterPro"/>
</dbReference>
<sequence>MKRLGLTMLSAAVAGAMMVIPAAAETTFKLGAVGSPGTPEVDAAMRFAELVEEKSAGNYRIDVLHSGQAGGEREIAEGLQFGTSDFAVIGGIVQNFDPALMIVEWDLLFKNNDHVRDVMNGPIGDDISARLQQNLGARKIATFMRSPRLLTTNAEVVELNDIAGMKIRVPEMPARIALWKALGAQPTPMAFPEVVPALELGTIDGQENPIGLITSTGIDEAVDYLADTKHLYGFMLLLASENAWGRIPEEDQALFEQAAAEAAVYNDELVEASVKTGMDEAASKMTVTEPVMDDWRAATANVYEQFSDAEGFTELYTRIVEAGERY</sequence>
<accession>A0A2H5F164</accession>
<evidence type="ECO:0000256" key="1">
    <source>
        <dbReference type="ARBA" id="ARBA00004418"/>
    </source>
</evidence>
<dbReference type="Proteomes" id="UP000234530">
    <property type="component" value="Chromosome"/>
</dbReference>
<dbReference type="GO" id="GO:0042597">
    <property type="term" value="C:periplasmic space"/>
    <property type="evidence" value="ECO:0007669"/>
    <property type="project" value="UniProtKB-SubCell"/>
</dbReference>
<evidence type="ECO:0000256" key="3">
    <source>
        <dbReference type="ARBA" id="ARBA00022764"/>
    </source>
</evidence>
<dbReference type="InterPro" id="IPR018389">
    <property type="entry name" value="DctP_fam"/>
</dbReference>
<keyword evidence="2 4" id="KW-0732">Signal</keyword>
<feature type="signal peptide" evidence="4">
    <location>
        <begin position="1"/>
        <end position="24"/>
    </location>
</feature>
<evidence type="ECO:0000313" key="5">
    <source>
        <dbReference type="EMBL" id="AUH65298.1"/>
    </source>
</evidence>
<dbReference type="Pfam" id="PF03480">
    <property type="entry name" value="DctP"/>
    <property type="match status" value="1"/>
</dbReference>